<organism evidence="1 2">
    <name type="scientific">Gimesia panareensis</name>
    <dbReference type="NCBI Taxonomy" id="2527978"/>
    <lineage>
        <taxon>Bacteria</taxon>
        <taxon>Pseudomonadati</taxon>
        <taxon>Planctomycetota</taxon>
        <taxon>Planctomycetia</taxon>
        <taxon>Planctomycetales</taxon>
        <taxon>Planctomycetaceae</taxon>
        <taxon>Gimesia</taxon>
    </lineage>
</organism>
<dbReference type="RefSeq" id="WP_145452206.1">
    <property type="nucleotide sequence ID" value="NZ_CP037421.1"/>
</dbReference>
<accession>A0A517QFB5</accession>
<gene>
    <name evidence="1" type="ORF">Enr10x_56890</name>
</gene>
<sequence>MNEFKPYELMQSVVDFLERESVPYRIVGSMASIIYGEPRFTNDVDILVDLPESKIDLLCHQFSPPDYYVSPDAAREAIAARKQFNIIHLPSGFKADLILTTDTEFGRLDISQGRRISNQGFFDALFASPENVILKKLIFFQRGGSDKHLRDCASILLVQGSDIDQEYLRDWSEKLGVAEELKIVADRLEEERD</sequence>
<reference evidence="1 2" key="1">
    <citation type="submission" date="2019-03" db="EMBL/GenBank/DDBJ databases">
        <title>Deep-cultivation of Planctomycetes and their phenomic and genomic characterization uncovers novel biology.</title>
        <authorList>
            <person name="Wiegand S."/>
            <person name="Jogler M."/>
            <person name="Boedeker C."/>
            <person name="Pinto D."/>
            <person name="Vollmers J."/>
            <person name="Rivas-Marin E."/>
            <person name="Kohn T."/>
            <person name="Peeters S.H."/>
            <person name="Heuer A."/>
            <person name="Rast P."/>
            <person name="Oberbeckmann S."/>
            <person name="Bunk B."/>
            <person name="Jeske O."/>
            <person name="Meyerdierks A."/>
            <person name="Storesund J.E."/>
            <person name="Kallscheuer N."/>
            <person name="Luecker S."/>
            <person name="Lage O.M."/>
            <person name="Pohl T."/>
            <person name="Merkel B.J."/>
            <person name="Hornburger P."/>
            <person name="Mueller R.-W."/>
            <person name="Bruemmer F."/>
            <person name="Labrenz M."/>
            <person name="Spormann A.M."/>
            <person name="Op den Camp H."/>
            <person name="Overmann J."/>
            <person name="Amann R."/>
            <person name="Jetten M.S.M."/>
            <person name="Mascher T."/>
            <person name="Medema M.H."/>
            <person name="Devos D.P."/>
            <person name="Kaster A.-K."/>
            <person name="Ovreas L."/>
            <person name="Rohde M."/>
            <person name="Galperin M.Y."/>
            <person name="Jogler C."/>
        </authorList>
    </citation>
    <scope>NUCLEOTIDE SEQUENCE [LARGE SCALE GENOMIC DNA]</scope>
    <source>
        <strain evidence="1 2">Enr10</strain>
    </source>
</reference>
<name>A0A517QFB5_9PLAN</name>
<dbReference type="AlphaFoldDB" id="A0A517QFB5"/>
<evidence type="ECO:0008006" key="3">
    <source>
        <dbReference type="Google" id="ProtNLM"/>
    </source>
</evidence>
<dbReference type="SUPFAM" id="SSF81301">
    <property type="entry name" value="Nucleotidyltransferase"/>
    <property type="match status" value="1"/>
</dbReference>
<evidence type="ECO:0000313" key="1">
    <source>
        <dbReference type="EMBL" id="QDT30323.1"/>
    </source>
</evidence>
<evidence type="ECO:0000313" key="2">
    <source>
        <dbReference type="Proteomes" id="UP000315647"/>
    </source>
</evidence>
<protein>
    <recommendedName>
        <fullName evidence="3">Nucleotidyltransferase</fullName>
    </recommendedName>
</protein>
<dbReference type="InterPro" id="IPR043519">
    <property type="entry name" value="NT_sf"/>
</dbReference>
<proteinExistence type="predicted"/>
<dbReference type="Gene3D" id="3.30.460.40">
    <property type="match status" value="1"/>
</dbReference>
<dbReference type="EMBL" id="CP037421">
    <property type="protein sequence ID" value="QDT30323.1"/>
    <property type="molecule type" value="Genomic_DNA"/>
</dbReference>
<keyword evidence="2" id="KW-1185">Reference proteome</keyword>
<dbReference type="Proteomes" id="UP000315647">
    <property type="component" value="Chromosome"/>
</dbReference>